<dbReference type="EMBL" id="JBJUIK010000001">
    <property type="protein sequence ID" value="KAL3539022.1"/>
    <property type="molecule type" value="Genomic_DNA"/>
</dbReference>
<keyword evidence="3" id="KW-0812">Transmembrane</keyword>
<evidence type="ECO:0000313" key="8">
    <source>
        <dbReference type="EMBL" id="KAL3539022.1"/>
    </source>
</evidence>
<evidence type="ECO:0000256" key="6">
    <source>
        <dbReference type="ARBA" id="ARBA00023128"/>
    </source>
</evidence>
<dbReference type="Gene3D" id="1.20.5.340">
    <property type="match status" value="1"/>
</dbReference>
<accession>A0ABD3B7E4</accession>
<dbReference type="AlphaFoldDB" id="A0ABD3B7E4"/>
<dbReference type="GO" id="GO:0005739">
    <property type="term" value="C:mitochondrion"/>
    <property type="evidence" value="ECO:0007669"/>
    <property type="project" value="UniProtKB-SubCell"/>
</dbReference>
<comment type="subcellular location">
    <subcellularLocation>
        <location evidence="2">Membrane</location>
    </subcellularLocation>
    <subcellularLocation>
        <location evidence="1">Mitochondrion</location>
    </subcellularLocation>
</comment>
<proteinExistence type="predicted"/>
<dbReference type="PANTHER" id="PTHR14360">
    <property type="entry name" value="PROTEIN FMP32, MITOCHONDRIAL"/>
    <property type="match status" value="1"/>
</dbReference>
<gene>
    <name evidence="8" type="ORF">ACH5RR_002388</name>
</gene>
<protein>
    <submittedName>
        <fullName evidence="8">Uncharacterized protein</fullName>
    </submittedName>
</protein>
<evidence type="ECO:0000256" key="7">
    <source>
        <dbReference type="ARBA" id="ARBA00023136"/>
    </source>
</evidence>
<keyword evidence="9" id="KW-1185">Reference proteome</keyword>
<dbReference type="Proteomes" id="UP001630127">
    <property type="component" value="Unassembled WGS sequence"/>
</dbReference>
<evidence type="ECO:0000256" key="3">
    <source>
        <dbReference type="ARBA" id="ARBA00022692"/>
    </source>
</evidence>
<reference evidence="8 9" key="1">
    <citation type="submission" date="2024-11" db="EMBL/GenBank/DDBJ databases">
        <title>A near-complete genome assembly of Cinchona calisaya.</title>
        <authorList>
            <person name="Lian D.C."/>
            <person name="Zhao X.W."/>
            <person name="Wei L."/>
        </authorList>
    </citation>
    <scope>NUCLEOTIDE SEQUENCE [LARGE SCALE GENOMIC DNA]</scope>
    <source>
        <tissue evidence="8">Nenye</tissue>
    </source>
</reference>
<evidence type="ECO:0000256" key="2">
    <source>
        <dbReference type="ARBA" id="ARBA00004370"/>
    </source>
</evidence>
<sequence>MAACKRVAVQFGTSCLLSKLRGVNISIASNSTAVIRFRPNGSSVNFYGLLSSSNSSANCAILVKSLEAQGIPSKQAEAITSAVTEVLNDSLENVGHSFLSKVKCRRLRCHRKLILPTLNMKSSQGNLELGETISAGRKSASRSIISLTLLQRETEKLRNDIDKSRRELRHMHDVLANQRAETTDLTNKFDRVL</sequence>
<organism evidence="8 9">
    <name type="scientific">Cinchona calisaya</name>
    <dbReference type="NCBI Taxonomy" id="153742"/>
    <lineage>
        <taxon>Eukaryota</taxon>
        <taxon>Viridiplantae</taxon>
        <taxon>Streptophyta</taxon>
        <taxon>Embryophyta</taxon>
        <taxon>Tracheophyta</taxon>
        <taxon>Spermatophyta</taxon>
        <taxon>Magnoliopsida</taxon>
        <taxon>eudicotyledons</taxon>
        <taxon>Gunneridae</taxon>
        <taxon>Pentapetalae</taxon>
        <taxon>asterids</taxon>
        <taxon>lamiids</taxon>
        <taxon>Gentianales</taxon>
        <taxon>Rubiaceae</taxon>
        <taxon>Cinchonoideae</taxon>
        <taxon>Cinchoneae</taxon>
        <taxon>Cinchona</taxon>
    </lineage>
</organism>
<comment type="caution">
    <text evidence="8">The sequence shown here is derived from an EMBL/GenBank/DDBJ whole genome shotgun (WGS) entry which is preliminary data.</text>
</comment>
<keyword evidence="4" id="KW-1133">Transmembrane helix</keyword>
<keyword evidence="5" id="KW-0175">Coiled coil</keyword>
<evidence type="ECO:0000313" key="9">
    <source>
        <dbReference type="Proteomes" id="UP001630127"/>
    </source>
</evidence>
<name>A0ABD3B7E4_9GENT</name>
<evidence type="ECO:0000256" key="1">
    <source>
        <dbReference type="ARBA" id="ARBA00004173"/>
    </source>
</evidence>
<keyword evidence="6" id="KW-0496">Mitochondrion</keyword>
<dbReference type="GO" id="GO:0016020">
    <property type="term" value="C:membrane"/>
    <property type="evidence" value="ECO:0007669"/>
    <property type="project" value="UniProtKB-SubCell"/>
</dbReference>
<keyword evidence="7" id="KW-0472">Membrane</keyword>
<dbReference type="PANTHER" id="PTHR14360:SF1">
    <property type="entry name" value="PROTEIN FMP32, MITOCHONDRIAL"/>
    <property type="match status" value="1"/>
</dbReference>
<evidence type="ECO:0000256" key="4">
    <source>
        <dbReference type="ARBA" id="ARBA00022989"/>
    </source>
</evidence>
<dbReference type="InterPro" id="IPR024461">
    <property type="entry name" value="CCDC90-like"/>
</dbReference>
<evidence type="ECO:0000256" key="5">
    <source>
        <dbReference type="ARBA" id="ARBA00023054"/>
    </source>
</evidence>